<evidence type="ECO:0000256" key="1">
    <source>
        <dbReference type="SAM" id="MobiDB-lite"/>
    </source>
</evidence>
<dbReference type="PROSITE" id="PS50104">
    <property type="entry name" value="TIR"/>
    <property type="match status" value="1"/>
</dbReference>
<dbReference type="Pfam" id="PF13676">
    <property type="entry name" value="TIR_2"/>
    <property type="match status" value="1"/>
</dbReference>
<dbReference type="AlphaFoldDB" id="A0A6S6TUW2"/>
<dbReference type="Pfam" id="PF07603">
    <property type="entry name" value="Lcl_C"/>
    <property type="match status" value="1"/>
</dbReference>
<dbReference type="PANTHER" id="PTHR35812">
    <property type="entry name" value="LIPOPROTEIN"/>
    <property type="match status" value="1"/>
</dbReference>
<feature type="transmembrane region" description="Helical" evidence="2">
    <location>
        <begin position="149"/>
        <end position="170"/>
    </location>
</feature>
<evidence type="ECO:0000313" key="4">
    <source>
        <dbReference type="EMBL" id="CAA6821927.1"/>
    </source>
</evidence>
<dbReference type="Gene3D" id="3.40.50.10140">
    <property type="entry name" value="Toll/interleukin-1 receptor homology (TIR) domain"/>
    <property type="match status" value="1"/>
</dbReference>
<accession>A0A6S6TUW2</accession>
<name>A0A6S6TUW2_9GAMM</name>
<evidence type="ECO:0000259" key="3">
    <source>
        <dbReference type="PROSITE" id="PS50104"/>
    </source>
</evidence>
<dbReference type="InterPro" id="IPR000157">
    <property type="entry name" value="TIR_dom"/>
</dbReference>
<sequence length="477" mass="53666">MSDIFISYSRKDKPWVEKLASSLEAEGYDVWWDPEILPGQDFETVIRQSLEGAKCVITVWSQSSISSHWVKEESSYALERRVLVPVLYQAIKPPMPFGRIHTADLQGWKGKTSDPRYQQLLRAIAVHCPVDLVDPPLHQSSTTKTKKPWLGIASGLLLLGVAGYFGLSYLPNDGNSNTQSKQSVLMANVDQGDIQNQEINPSNKAAIEAQQLKQQQVDEEKKIAAAKKAEDERLAKEKQAEEEAKRIAAEKKAQAEAEAKRQTELDAANAEREKLKALLKTEQEKNKKAEEQARIIRAEAAKQKAAKKAEEATSQSKDTRIGQYVDHGDGTVTDTKTKLMWKKCSEGQSGINCGQGKAKKFTWDYAMKQFENVEFAGYRDWRMPTREELRSLVYCSNGVSQEEAWDGGCDGKNDDQGKYDRPTIDQSVFPRTQTWYWSSSPYASSSNGAWIVGFNYGGGHWYNKGNNFYVRLVRSGQ</sequence>
<reference evidence="4" key="1">
    <citation type="submission" date="2020-01" db="EMBL/GenBank/DDBJ databases">
        <authorList>
            <person name="Meier V. D."/>
            <person name="Meier V D."/>
        </authorList>
    </citation>
    <scope>NUCLEOTIDE SEQUENCE</scope>
    <source>
        <strain evidence="4">HLG_WM_MAG_07</strain>
    </source>
</reference>
<organism evidence="4">
    <name type="scientific">uncultured Thiotrichaceae bacterium</name>
    <dbReference type="NCBI Taxonomy" id="298394"/>
    <lineage>
        <taxon>Bacteria</taxon>
        <taxon>Pseudomonadati</taxon>
        <taxon>Pseudomonadota</taxon>
        <taxon>Gammaproteobacteria</taxon>
        <taxon>Thiotrichales</taxon>
        <taxon>Thiotrichaceae</taxon>
        <taxon>environmental samples</taxon>
    </lineage>
</organism>
<protein>
    <submittedName>
        <fullName evidence="4">TIR protein</fullName>
    </submittedName>
</protein>
<dbReference type="EMBL" id="CACVAY010000107">
    <property type="protein sequence ID" value="CAA6821927.1"/>
    <property type="molecule type" value="Genomic_DNA"/>
</dbReference>
<feature type="region of interest" description="Disordered" evidence="1">
    <location>
        <begin position="227"/>
        <end position="249"/>
    </location>
</feature>
<dbReference type="GO" id="GO:0007165">
    <property type="term" value="P:signal transduction"/>
    <property type="evidence" value="ECO:0007669"/>
    <property type="project" value="InterPro"/>
</dbReference>
<gene>
    <name evidence="4" type="ORF">HELGO_WM50030</name>
</gene>
<keyword evidence="2" id="KW-0472">Membrane</keyword>
<dbReference type="SMART" id="SM00255">
    <property type="entry name" value="TIR"/>
    <property type="match status" value="1"/>
</dbReference>
<proteinExistence type="predicted"/>
<keyword evidence="2" id="KW-1133">Transmembrane helix</keyword>
<dbReference type="InterPro" id="IPR011460">
    <property type="entry name" value="Lcl_C"/>
</dbReference>
<keyword evidence="2" id="KW-0812">Transmembrane</keyword>
<feature type="domain" description="TIR" evidence="3">
    <location>
        <begin position="1"/>
        <end position="128"/>
    </location>
</feature>
<dbReference type="InterPro" id="IPR035897">
    <property type="entry name" value="Toll_tir_struct_dom_sf"/>
</dbReference>
<dbReference type="PANTHER" id="PTHR35812:SF1">
    <property type="entry name" value="LIPOPROTEIN"/>
    <property type="match status" value="1"/>
</dbReference>
<dbReference type="SUPFAM" id="SSF52200">
    <property type="entry name" value="Toll/Interleukin receptor TIR domain"/>
    <property type="match status" value="1"/>
</dbReference>
<evidence type="ECO:0000256" key="2">
    <source>
        <dbReference type="SAM" id="Phobius"/>
    </source>
</evidence>